<comment type="caution">
    <text evidence="1">The sequence shown here is derived from an EMBL/GenBank/DDBJ whole genome shotgun (WGS) entry which is preliminary data.</text>
</comment>
<dbReference type="EMBL" id="ASHM01038040">
    <property type="protein sequence ID" value="PNX80486.1"/>
    <property type="molecule type" value="Genomic_DNA"/>
</dbReference>
<gene>
    <name evidence="1" type="ORF">L195_g036487</name>
</gene>
<protein>
    <submittedName>
        <fullName evidence="1">Uncharacterized protein</fullName>
    </submittedName>
</protein>
<dbReference type="AlphaFoldDB" id="A0A2K3LPL9"/>
<evidence type="ECO:0000313" key="2">
    <source>
        <dbReference type="Proteomes" id="UP000236291"/>
    </source>
</evidence>
<sequence>MKTVVDQQQQPGSILLRLLSLPSCRRRSTVIVTNNANVVALVLQKQFQKLLLKLFKMHSLKTPCLKLLTNTCGRSNLSRRLHFYSNNLQGRICYGRALPENRDGERRGGDGEMN</sequence>
<proteinExistence type="predicted"/>
<accession>A0A2K3LPL9</accession>
<reference evidence="1 2" key="1">
    <citation type="journal article" date="2014" name="Am. J. Bot.">
        <title>Genome assembly and annotation for red clover (Trifolium pratense; Fabaceae).</title>
        <authorList>
            <person name="Istvanek J."/>
            <person name="Jaros M."/>
            <person name="Krenek A."/>
            <person name="Repkova J."/>
        </authorList>
    </citation>
    <scope>NUCLEOTIDE SEQUENCE [LARGE SCALE GENOMIC DNA]</scope>
    <source>
        <strain evidence="2">cv. Tatra</strain>
        <tissue evidence="1">Young leaves</tissue>
    </source>
</reference>
<reference evidence="1 2" key="2">
    <citation type="journal article" date="2017" name="Front. Plant Sci.">
        <title>Gene Classification and Mining of Molecular Markers Useful in Red Clover (Trifolium pratense) Breeding.</title>
        <authorList>
            <person name="Istvanek J."/>
            <person name="Dluhosova J."/>
            <person name="Dluhos P."/>
            <person name="Patkova L."/>
            <person name="Nedelnik J."/>
            <person name="Repkova J."/>
        </authorList>
    </citation>
    <scope>NUCLEOTIDE SEQUENCE [LARGE SCALE GENOMIC DNA]</scope>
    <source>
        <strain evidence="2">cv. Tatra</strain>
        <tissue evidence="1">Young leaves</tissue>
    </source>
</reference>
<evidence type="ECO:0000313" key="1">
    <source>
        <dbReference type="EMBL" id="PNX80486.1"/>
    </source>
</evidence>
<organism evidence="1 2">
    <name type="scientific">Trifolium pratense</name>
    <name type="common">Red clover</name>
    <dbReference type="NCBI Taxonomy" id="57577"/>
    <lineage>
        <taxon>Eukaryota</taxon>
        <taxon>Viridiplantae</taxon>
        <taxon>Streptophyta</taxon>
        <taxon>Embryophyta</taxon>
        <taxon>Tracheophyta</taxon>
        <taxon>Spermatophyta</taxon>
        <taxon>Magnoliopsida</taxon>
        <taxon>eudicotyledons</taxon>
        <taxon>Gunneridae</taxon>
        <taxon>Pentapetalae</taxon>
        <taxon>rosids</taxon>
        <taxon>fabids</taxon>
        <taxon>Fabales</taxon>
        <taxon>Fabaceae</taxon>
        <taxon>Papilionoideae</taxon>
        <taxon>50 kb inversion clade</taxon>
        <taxon>NPAAA clade</taxon>
        <taxon>Hologalegina</taxon>
        <taxon>IRL clade</taxon>
        <taxon>Trifolieae</taxon>
        <taxon>Trifolium</taxon>
    </lineage>
</organism>
<name>A0A2K3LPL9_TRIPR</name>
<dbReference type="Proteomes" id="UP000236291">
    <property type="component" value="Unassembled WGS sequence"/>
</dbReference>